<dbReference type="InterPro" id="IPR051043">
    <property type="entry name" value="Sulfatase_Mod_Factor_Kinase"/>
</dbReference>
<dbReference type="Gene3D" id="3.90.1580.10">
    <property type="entry name" value="paralog of FGE (formylglycine-generating enzyme)"/>
    <property type="match status" value="1"/>
</dbReference>
<accession>A0A7H9AL87</accession>
<sequence length="382" mass="43654">MYRMIKIKFLRYSFLVIFLCLSCKEESKKKADKPLMEPKREAKATEREIVKDIPEDIQPPENMVWIPGAQFAQGAVPQDKLAMSHERPSIQVIVDGFFMDVTEVTNADFKKFVDETNYVTVAERAIDWEEMKKQVPKGTPKPHDSIMQPGSLTFKKANSTLPNLYDFSQWWQWTIGANWKHPNGPKSSIKGMDDYPVVHIAYEDAMAYCKWAGKRLPTEAEWEIAARGNQKNTVYTWGEDASNLNAKANTWEGEFPVSNIRLDGHEGRAPVKSYPPNDFGLYDMAGNVWEWTNDWYNTDYYKQMAATKDTMINPSGASNAYNADNPYAKEKVMKGGSFLCNASYCASYRVSARMATSMDSSLEHLGFRTVMTPEMIRVRNKK</sequence>
<dbReference type="Pfam" id="PF03781">
    <property type="entry name" value="FGE-sulfatase"/>
    <property type="match status" value="1"/>
</dbReference>
<dbReference type="GO" id="GO:0120147">
    <property type="term" value="F:formylglycine-generating oxidase activity"/>
    <property type="evidence" value="ECO:0007669"/>
    <property type="project" value="TreeGrafter"/>
</dbReference>
<gene>
    <name evidence="2" type="ORF">HYG79_01320</name>
</gene>
<protein>
    <submittedName>
        <fullName evidence="2">SUMF1/EgtB/PvdO family nonheme iron enzyme</fullName>
    </submittedName>
</protein>
<dbReference type="AlphaFoldDB" id="A0A7H9AL87"/>
<name>A0A7H9AL87_9FLAO</name>
<evidence type="ECO:0000313" key="3">
    <source>
        <dbReference type="Proteomes" id="UP000509302"/>
    </source>
</evidence>
<dbReference type="KEGG" id="cagg:HYG79_01320"/>
<organism evidence="2 3">
    <name type="scientific">Costertonia aggregata</name>
    <dbReference type="NCBI Taxonomy" id="343403"/>
    <lineage>
        <taxon>Bacteria</taxon>
        <taxon>Pseudomonadati</taxon>
        <taxon>Bacteroidota</taxon>
        <taxon>Flavobacteriia</taxon>
        <taxon>Flavobacteriales</taxon>
        <taxon>Flavobacteriaceae</taxon>
        <taxon>Costertonia</taxon>
    </lineage>
</organism>
<feature type="domain" description="Sulfatase-modifying factor enzyme-like" evidence="1">
    <location>
        <begin position="61"/>
        <end position="370"/>
    </location>
</feature>
<evidence type="ECO:0000313" key="2">
    <source>
        <dbReference type="EMBL" id="QLG44045.1"/>
    </source>
</evidence>
<dbReference type="PANTHER" id="PTHR23150">
    <property type="entry name" value="SULFATASE MODIFYING FACTOR 1, 2"/>
    <property type="match status" value="1"/>
</dbReference>
<dbReference type="PANTHER" id="PTHR23150:SF19">
    <property type="entry name" value="FORMYLGLYCINE-GENERATING ENZYME"/>
    <property type="match status" value="1"/>
</dbReference>
<keyword evidence="3" id="KW-1185">Reference proteome</keyword>
<dbReference type="Proteomes" id="UP000509302">
    <property type="component" value="Chromosome"/>
</dbReference>
<dbReference type="InterPro" id="IPR042095">
    <property type="entry name" value="SUMF_sf"/>
</dbReference>
<dbReference type="EMBL" id="CP058595">
    <property type="protein sequence ID" value="QLG44045.1"/>
    <property type="molecule type" value="Genomic_DNA"/>
</dbReference>
<dbReference type="InterPro" id="IPR016187">
    <property type="entry name" value="CTDL_fold"/>
</dbReference>
<dbReference type="SUPFAM" id="SSF56436">
    <property type="entry name" value="C-type lectin-like"/>
    <property type="match status" value="1"/>
</dbReference>
<dbReference type="InterPro" id="IPR005532">
    <property type="entry name" value="SUMF_dom"/>
</dbReference>
<reference evidence="2 3" key="1">
    <citation type="journal article" date="2006" name="Int. J. Syst. Evol. Microbiol.">
        <title>Costertonia aggregata gen. nov., sp. nov., a mesophilic marine bacterium of the family Flavobacteriaceae, isolated from a mature biofilm.</title>
        <authorList>
            <person name="Kwon K.K."/>
            <person name="Lee Y.K."/>
            <person name="Lee H.K."/>
        </authorList>
    </citation>
    <scope>NUCLEOTIDE SEQUENCE [LARGE SCALE GENOMIC DNA]</scope>
    <source>
        <strain evidence="2 3">KCCM 42265</strain>
    </source>
</reference>
<proteinExistence type="predicted"/>
<evidence type="ECO:0000259" key="1">
    <source>
        <dbReference type="Pfam" id="PF03781"/>
    </source>
</evidence>